<organism evidence="1 2">
    <name type="scientific">Araneus ventricosus</name>
    <name type="common">Orbweaver spider</name>
    <name type="synonym">Epeira ventricosa</name>
    <dbReference type="NCBI Taxonomy" id="182803"/>
    <lineage>
        <taxon>Eukaryota</taxon>
        <taxon>Metazoa</taxon>
        <taxon>Ecdysozoa</taxon>
        <taxon>Arthropoda</taxon>
        <taxon>Chelicerata</taxon>
        <taxon>Arachnida</taxon>
        <taxon>Araneae</taxon>
        <taxon>Araneomorphae</taxon>
        <taxon>Entelegynae</taxon>
        <taxon>Araneoidea</taxon>
        <taxon>Araneidae</taxon>
        <taxon>Araneus</taxon>
    </lineage>
</organism>
<comment type="caution">
    <text evidence="1">The sequence shown here is derived from an EMBL/GenBank/DDBJ whole genome shotgun (WGS) entry which is preliminary data.</text>
</comment>
<accession>A0A4Y2EJE4</accession>
<proteinExistence type="predicted"/>
<reference evidence="1 2" key="1">
    <citation type="journal article" date="2019" name="Sci. Rep.">
        <title>Orb-weaving spider Araneus ventricosus genome elucidates the spidroin gene catalogue.</title>
        <authorList>
            <person name="Kono N."/>
            <person name="Nakamura H."/>
            <person name="Ohtoshi R."/>
            <person name="Moran D.A.P."/>
            <person name="Shinohara A."/>
            <person name="Yoshida Y."/>
            <person name="Fujiwara M."/>
            <person name="Mori M."/>
            <person name="Tomita M."/>
            <person name="Arakawa K."/>
        </authorList>
    </citation>
    <scope>NUCLEOTIDE SEQUENCE [LARGE SCALE GENOMIC DNA]</scope>
</reference>
<protein>
    <submittedName>
        <fullName evidence="1">Uncharacterized protein</fullName>
    </submittedName>
</protein>
<sequence length="128" mass="13964">MRSRRISKRVLVSPEGTIMVWACPLPVIVCASFRKGRALAGDGRIQSCLSTRAIVESHSDNRTENAPEQGAIDMFLHLSTRDVSAAYGLTFSSVSNILHKSITYMYGAISVSEKTQKIRCENAAATTT</sequence>
<evidence type="ECO:0000313" key="1">
    <source>
        <dbReference type="EMBL" id="GBM29260.1"/>
    </source>
</evidence>
<dbReference type="Proteomes" id="UP000499080">
    <property type="component" value="Unassembled WGS sequence"/>
</dbReference>
<name>A0A4Y2EJE4_ARAVE</name>
<keyword evidence="2" id="KW-1185">Reference proteome</keyword>
<evidence type="ECO:0000313" key="2">
    <source>
        <dbReference type="Proteomes" id="UP000499080"/>
    </source>
</evidence>
<gene>
    <name evidence="1" type="ORF">AVEN_155216_1</name>
</gene>
<dbReference type="EMBL" id="BGPR01000631">
    <property type="protein sequence ID" value="GBM29260.1"/>
    <property type="molecule type" value="Genomic_DNA"/>
</dbReference>
<dbReference type="AlphaFoldDB" id="A0A4Y2EJE4"/>